<keyword evidence="2" id="KW-1185">Reference proteome</keyword>
<gene>
    <name evidence="1" type="ORF">DKW60_16465</name>
</gene>
<accession>A0A317CBX5</accession>
<sequence>MQLYLESVKTFNKLVDLSMTVSQLSAVSAQTIAYRTMFMQHGAATPRWQENEAQTMTLEKVDAAQAGSQVLWKGWVEMNQSILAACQKNIRRSNNIDFPAAPIDLISTQSQIMKVTEACAIDGFKLSNEIIDTLKKSIKPAYSYAAGNANRLSVKK</sequence>
<dbReference type="OrthoDB" id="9838688at2"/>
<proteinExistence type="predicted"/>
<name>A0A317CBX5_9GAMM</name>
<evidence type="ECO:0008006" key="3">
    <source>
        <dbReference type="Google" id="ProtNLM"/>
    </source>
</evidence>
<dbReference type="RefSeq" id="WP_109838762.1">
    <property type="nucleotide sequence ID" value="NZ_QGKM01000053.1"/>
</dbReference>
<protein>
    <recommendedName>
        <fullName evidence="3">Phasin domain-containing protein</fullName>
    </recommendedName>
</protein>
<reference evidence="1 2" key="1">
    <citation type="submission" date="2018-05" db="EMBL/GenBank/DDBJ databases">
        <title>Leucothrix arctica sp. nov., isolated from Arctic seawater.</title>
        <authorList>
            <person name="Choi A."/>
            <person name="Baek K."/>
        </authorList>
    </citation>
    <scope>NUCLEOTIDE SEQUENCE [LARGE SCALE GENOMIC DNA]</scope>
    <source>
        <strain evidence="1 2">JCM 18388</strain>
    </source>
</reference>
<evidence type="ECO:0000313" key="1">
    <source>
        <dbReference type="EMBL" id="PWQ94833.1"/>
    </source>
</evidence>
<comment type="caution">
    <text evidence="1">The sequence shown here is derived from an EMBL/GenBank/DDBJ whole genome shotgun (WGS) entry which is preliminary data.</text>
</comment>
<dbReference type="AlphaFoldDB" id="A0A317CBX5"/>
<dbReference type="EMBL" id="QGKM01000053">
    <property type="protein sequence ID" value="PWQ94833.1"/>
    <property type="molecule type" value="Genomic_DNA"/>
</dbReference>
<evidence type="ECO:0000313" key="2">
    <source>
        <dbReference type="Proteomes" id="UP000245539"/>
    </source>
</evidence>
<dbReference type="Proteomes" id="UP000245539">
    <property type="component" value="Unassembled WGS sequence"/>
</dbReference>
<organism evidence="1 2">
    <name type="scientific">Leucothrix pacifica</name>
    <dbReference type="NCBI Taxonomy" id="1247513"/>
    <lineage>
        <taxon>Bacteria</taxon>
        <taxon>Pseudomonadati</taxon>
        <taxon>Pseudomonadota</taxon>
        <taxon>Gammaproteobacteria</taxon>
        <taxon>Thiotrichales</taxon>
        <taxon>Thiotrichaceae</taxon>
        <taxon>Leucothrix</taxon>
    </lineage>
</organism>